<comment type="caution">
    <text evidence="2">The sequence shown here is derived from an EMBL/GenBank/DDBJ whole genome shotgun (WGS) entry which is preliminary data.</text>
</comment>
<proteinExistence type="predicted"/>
<feature type="region of interest" description="Disordered" evidence="1">
    <location>
        <begin position="73"/>
        <end position="98"/>
    </location>
</feature>
<dbReference type="Proteomes" id="UP001444071">
    <property type="component" value="Unassembled WGS sequence"/>
</dbReference>
<accession>A0ABV0WGR4</accession>
<feature type="compositionally biased region" description="Polar residues" evidence="1">
    <location>
        <begin position="86"/>
        <end position="98"/>
    </location>
</feature>
<organism evidence="2 3">
    <name type="scientific">Xenotaenia resolanae</name>
    <dbReference type="NCBI Taxonomy" id="208358"/>
    <lineage>
        <taxon>Eukaryota</taxon>
        <taxon>Metazoa</taxon>
        <taxon>Chordata</taxon>
        <taxon>Craniata</taxon>
        <taxon>Vertebrata</taxon>
        <taxon>Euteleostomi</taxon>
        <taxon>Actinopterygii</taxon>
        <taxon>Neopterygii</taxon>
        <taxon>Teleostei</taxon>
        <taxon>Neoteleostei</taxon>
        <taxon>Acanthomorphata</taxon>
        <taxon>Ovalentaria</taxon>
        <taxon>Atherinomorphae</taxon>
        <taxon>Cyprinodontiformes</taxon>
        <taxon>Goodeidae</taxon>
        <taxon>Xenotaenia</taxon>
    </lineage>
</organism>
<reference evidence="2 3" key="1">
    <citation type="submission" date="2021-06" db="EMBL/GenBank/DDBJ databases">
        <authorList>
            <person name="Palmer J.M."/>
        </authorList>
    </citation>
    <scope>NUCLEOTIDE SEQUENCE [LARGE SCALE GENOMIC DNA]</scope>
    <source>
        <strain evidence="2 3">XR_2019</strain>
        <tissue evidence="2">Muscle</tissue>
    </source>
</reference>
<feature type="compositionally biased region" description="Basic and acidic residues" evidence="1">
    <location>
        <begin position="74"/>
        <end position="83"/>
    </location>
</feature>
<evidence type="ECO:0000313" key="2">
    <source>
        <dbReference type="EMBL" id="MEQ2268765.1"/>
    </source>
</evidence>
<evidence type="ECO:0000256" key="1">
    <source>
        <dbReference type="SAM" id="MobiDB-lite"/>
    </source>
</evidence>
<evidence type="ECO:0000313" key="3">
    <source>
        <dbReference type="Proteomes" id="UP001444071"/>
    </source>
</evidence>
<sequence length="98" mass="10119">GSLCQQGGASGCHTGLRCVCDHTGWSVAGAQFRHISVPRPGPCVSSTGHTDACRGCVLAALCVLHAARHPGGLARRESSDCGRQRNLPSHQQTNEGCG</sequence>
<protein>
    <submittedName>
        <fullName evidence="2">Uncharacterized protein</fullName>
    </submittedName>
</protein>
<gene>
    <name evidence="2" type="ORF">XENORESO_014636</name>
</gene>
<dbReference type="EMBL" id="JAHRIM010050509">
    <property type="protein sequence ID" value="MEQ2268765.1"/>
    <property type="molecule type" value="Genomic_DNA"/>
</dbReference>
<feature type="non-terminal residue" evidence="2">
    <location>
        <position position="1"/>
    </location>
</feature>
<name>A0ABV0WGR4_9TELE</name>
<keyword evidence="3" id="KW-1185">Reference proteome</keyword>
<feature type="non-terminal residue" evidence="2">
    <location>
        <position position="98"/>
    </location>
</feature>